<reference evidence="1 2" key="1">
    <citation type="journal article" date="2014" name="Genome Biol. Evol.">
        <title>The genome of the myxosporean Thelohanellus kitauei shows adaptations to nutrient acquisition within its fish host.</title>
        <authorList>
            <person name="Yang Y."/>
            <person name="Xiong J."/>
            <person name="Zhou Z."/>
            <person name="Huo F."/>
            <person name="Miao W."/>
            <person name="Ran C."/>
            <person name="Liu Y."/>
            <person name="Zhang J."/>
            <person name="Feng J."/>
            <person name="Wang M."/>
            <person name="Wang M."/>
            <person name="Wang L."/>
            <person name="Yao B."/>
        </authorList>
    </citation>
    <scope>NUCLEOTIDE SEQUENCE [LARGE SCALE GENOMIC DNA]</scope>
    <source>
        <strain evidence="1">Wuqing</strain>
    </source>
</reference>
<evidence type="ECO:0000313" key="2">
    <source>
        <dbReference type="Proteomes" id="UP000031668"/>
    </source>
</evidence>
<gene>
    <name evidence="1" type="ORF">RF11_15649</name>
</gene>
<dbReference type="AlphaFoldDB" id="A0A0C2JN83"/>
<accession>A0A0C2JN83</accession>
<protein>
    <submittedName>
        <fullName evidence="1">Uncharacterized protein</fullName>
    </submittedName>
</protein>
<proteinExistence type="predicted"/>
<name>A0A0C2JN83_THEKT</name>
<organism evidence="1 2">
    <name type="scientific">Thelohanellus kitauei</name>
    <name type="common">Myxosporean</name>
    <dbReference type="NCBI Taxonomy" id="669202"/>
    <lineage>
        <taxon>Eukaryota</taxon>
        <taxon>Metazoa</taxon>
        <taxon>Cnidaria</taxon>
        <taxon>Myxozoa</taxon>
        <taxon>Myxosporea</taxon>
        <taxon>Bivalvulida</taxon>
        <taxon>Platysporina</taxon>
        <taxon>Myxobolidae</taxon>
        <taxon>Thelohanellus</taxon>
    </lineage>
</organism>
<dbReference type="Proteomes" id="UP000031668">
    <property type="component" value="Unassembled WGS sequence"/>
</dbReference>
<dbReference type="EMBL" id="JWZT01001959">
    <property type="protein sequence ID" value="KII70818.1"/>
    <property type="molecule type" value="Genomic_DNA"/>
</dbReference>
<sequence>MKNFSIFGKSIKGRFRSKYLLIKMSERTIPLLLAKKKFFLNGMMSKIVNVYHPYKDKGSRAALAFNATVIIHFRKVFKRTEKQLIIDRIITKMMVKPVEEYPKRKKIATHRGFLK</sequence>
<keyword evidence="2" id="KW-1185">Reference proteome</keyword>
<comment type="caution">
    <text evidence="1">The sequence shown here is derived from an EMBL/GenBank/DDBJ whole genome shotgun (WGS) entry which is preliminary data.</text>
</comment>
<evidence type="ECO:0000313" key="1">
    <source>
        <dbReference type="EMBL" id="KII70818.1"/>
    </source>
</evidence>